<dbReference type="AlphaFoldDB" id="U3A478"/>
<name>U3A478_VIBPR</name>
<sequence length="461" mass="49949">MNKTITLLAISSLVLSGCGGGGGGSSSDSKPAAQTGEVKYDLSQAFKDYYQASAILNLGQVGESVIHPANYRLLMDSQDQVIDYSLSAEPSNSASKCQLAPFTPSLKAKTNYADDNAMTLEKLGNQPLFLMNIEGIPAKYSESTCQYVDVNRSSNESTSKNVLALANQAGVVKELDFTIEKILARGDLANNLSDYTLAISTTGDVYQLGLNSANGEPEVKKVASTGSTRWQQATSDYLVSDVKDYNIKLYSLKDNKEYNFVAKENVERLAIANSTLANSEFIYTKYYSSTKLFILELDSSTDQLINTREVPAALIDPITTTDYSVNDNTCQVTFGGTTETIYDDSDASYFNGNLATKDIADFFICQSDNRKTLAVRQVNKSTGDSKNYNLFTFTSDKVITFDKALVAANNAVYVSAGEGYLGASNYEAYKLDSANNQPVLLSNLSNVPSGMVITHVDSIAK</sequence>
<accession>U3A478</accession>
<evidence type="ECO:0000313" key="1">
    <source>
        <dbReference type="EMBL" id="GAD68147.1"/>
    </source>
</evidence>
<protein>
    <recommendedName>
        <fullName evidence="3">Lipoprotein</fullName>
    </recommendedName>
</protein>
<gene>
    <name evidence="1" type="ORF">VPR01S_11_01410</name>
</gene>
<comment type="caution">
    <text evidence="1">The sequence shown here is derived from an EMBL/GenBank/DDBJ whole genome shotgun (WGS) entry which is preliminary data.</text>
</comment>
<organism evidence="1 2">
    <name type="scientific">Vibrio proteolyticus NBRC 13287</name>
    <dbReference type="NCBI Taxonomy" id="1219065"/>
    <lineage>
        <taxon>Bacteria</taxon>
        <taxon>Pseudomonadati</taxon>
        <taxon>Pseudomonadota</taxon>
        <taxon>Gammaproteobacteria</taxon>
        <taxon>Vibrionales</taxon>
        <taxon>Vibrionaceae</taxon>
        <taxon>Vibrio</taxon>
    </lineage>
</organism>
<evidence type="ECO:0008006" key="3">
    <source>
        <dbReference type="Google" id="ProtNLM"/>
    </source>
</evidence>
<dbReference type="Proteomes" id="UP000016570">
    <property type="component" value="Unassembled WGS sequence"/>
</dbReference>
<proteinExistence type="predicted"/>
<dbReference type="RefSeq" id="WP_021706118.1">
    <property type="nucleotide sequence ID" value="NZ_BATJ01000011.1"/>
</dbReference>
<keyword evidence="2" id="KW-1185">Reference proteome</keyword>
<reference evidence="1 2" key="1">
    <citation type="submission" date="2013-09" db="EMBL/GenBank/DDBJ databases">
        <title>Whole genome shotgun sequence of Vibrio proteolyticus NBRC 13287.</title>
        <authorList>
            <person name="Isaki S."/>
            <person name="Hosoyama A."/>
            <person name="Numata M."/>
            <person name="Hashimoto M."/>
            <person name="Hosoyama Y."/>
            <person name="Tsuchikane K."/>
            <person name="Noguchi M."/>
            <person name="Hirakata S."/>
            <person name="Ichikawa N."/>
            <person name="Ohji S."/>
            <person name="Yamazoe A."/>
            <person name="Fujita N."/>
        </authorList>
    </citation>
    <scope>NUCLEOTIDE SEQUENCE [LARGE SCALE GENOMIC DNA]</scope>
    <source>
        <strain evidence="1 2">NBRC 13287</strain>
    </source>
</reference>
<evidence type="ECO:0000313" key="2">
    <source>
        <dbReference type="Proteomes" id="UP000016570"/>
    </source>
</evidence>
<dbReference type="STRING" id="1219065.VPR01S_11_01410"/>
<dbReference type="EMBL" id="BATJ01000011">
    <property type="protein sequence ID" value="GAD68147.1"/>
    <property type="molecule type" value="Genomic_DNA"/>
</dbReference>
<dbReference type="PROSITE" id="PS51257">
    <property type="entry name" value="PROKAR_LIPOPROTEIN"/>
    <property type="match status" value="1"/>
</dbReference>